<keyword evidence="3" id="KW-0762">Sugar transport</keyword>
<dbReference type="EMBL" id="BQKC01000001">
    <property type="protein sequence ID" value="GJM54875.1"/>
    <property type="molecule type" value="Genomic_DNA"/>
</dbReference>
<evidence type="ECO:0000256" key="1">
    <source>
        <dbReference type="ARBA" id="ARBA00004496"/>
    </source>
</evidence>
<dbReference type="RefSeq" id="WP_135978699.1">
    <property type="nucleotide sequence ID" value="NZ_BQKC01000001.1"/>
</dbReference>
<dbReference type="NCBIfam" id="TIGR00830">
    <property type="entry name" value="PTBA"/>
    <property type="match status" value="1"/>
</dbReference>
<protein>
    <recommendedName>
        <fullName evidence="7">PTS EIIA type-1 domain-containing protein</fullName>
    </recommendedName>
</protein>
<comment type="subcellular location">
    <subcellularLocation>
        <location evidence="1">Cytoplasm</location>
    </subcellularLocation>
</comment>
<organism evidence="8 9">
    <name type="scientific">Granulimonas faecalis</name>
    <dbReference type="NCBI Taxonomy" id="2894155"/>
    <lineage>
        <taxon>Bacteria</taxon>
        <taxon>Bacillati</taxon>
        <taxon>Actinomycetota</taxon>
        <taxon>Coriobacteriia</taxon>
        <taxon>Coriobacteriales</taxon>
        <taxon>Kribbibacteriaceae</taxon>
        <taxon>Granulimonas</taxon>
    </lineage>
</organism>
<accession>A0AAV5AZA1</accession>
<feature type="domain" description="PTS EIIA type-1" evidence="7">
    <location>
        <begin position="42"/>
        <end position="146"/>
    </location>
</feature>
<evidence type="ECO:0000313" key="9">
    <source>
        <dbReference type="Proteomes" id="UP001055025"/>
    </source>
</evidence>
<dbReference type="InterPro" id="IPR011055">
    <property type="entry name" value="Dup_hybrid_motif"/>
</dbReference>
<dbReference type="PROSITE" id="PS51093">
    <property type="entry name" value="PTS_EIIA_TYPE_1"/>
    <property type="match status" value="1"/>
</dbReference>
<comment type="caution">
    <text evidence="8">The sequence shown here is derived from an EMBL/GenBank/DDBJ whole genome shotgun (WGS) entry which is preliminary data.</text>
</comment>
<evidence type="ECO:0000313" key="8">
    <source>
        <dbReference type="EMBL" id="GJM54875.1"/>
    </source>
</evidence>
<dbReference type="PANTHER" id="PTHR45008:SF1">
    <property type="entry name" value="PTS SYSTEM GLUCOSE-SPECIFIC EIIA COMPONENT"/>
    <property type="match status" value="1"/>
</dbReference>
<sequence length="172" mass="17450">MGLFDRFKKGPARPDAVPCHWEPLTVLSPVDGEAVALADVPDDAFSQGLLGQGLAVRPSGRTVFSPVDGTVAALVGSGHAVGLETADGTEVLVHVGVDTVAMEGEGFTAYVSQGDAVRAGQPLLGFDPDAIAAAGHPDEVMVLVSNSAEYGAVTPVAPGPVRAGERVVALVR</sequence>
<dbReference type="AlphaFoldDB" id="A0AAV5AZA1"/>
<keyword evidence="6" id="KW-0418">Kinase</keyword>
<dbReference type="Proteomes" id="UP001055025">
    <property type="component" value="Unassembled WGS sequence"/>
</dbReference>
<dbReference type="GO" id="GO:0009401">
    <property type="term" value="P:phosphoenolpyruvate-dependent sugar phosphotransferase system"/>
    <property type="evidence" value="ECO:0007669"/>
    <property type="project" value="UniProtKB-KW"/>
</dbReference>
<dbReference type="InterPro" id="IPR050890">
    <property type="entry name" value="PTS_EIIA_component"/>
</dbReference>
<evidence type="ECO:0000256" key="6">
    <source>
        <dbReference type="ARBA" id="ARBA00022777"/>
    </source>
</evidence>
<dbReference type="PANTHER" id="PTHR45008">
    <property type="entry name" value="PTS SYSTEM GLUCOSE-SPECIFIC EIIA COMPONENT"/>
    <property type="match status" value="1"/>
</dbReference>
<dbReference type="FunFam" id="2.70.70.10:FF:000001">
    <property type="entry name" value="PTS system glucose-specific IIA component"/>
    <property type="match status" value="1"/>
</dbReference>
<keyword evidence="4" id="KW-0808">Transferase</keyword>
<evidence type="ECO:0000256" key="4">
    <source>
        <dbReference type="ARBA" id="ARBA00022679"/>
    </source>
</evidence>
<keyword evidence="9" id="KW-1185">Reference proteome</keyword>
<dbReference type="Pfam" id="PF00358">
    <property type="entry name" value="PTS_EIIA_1"/>
    <property type="match status" value="1"/>
</dbReference>
<evidence type="ECO:0000256" key="5">
    <source>
        <dbReference type="ARBA" id="ARBA00022683"/>
    </source>
</evidence>
<evidence type="ECO:0000256" key="2">
    <source>
        <dbReference type="ARBA" id="ARBA00022448"/>
    </source>
</evidence>
<reference evidence="8" key="1">
    <citation type="journal article" date="2022" name="Int. J. Syst. Evol. Microbiol.">
        <title>Granulimonas faecalis gen. nov., sp. nov., and Leptogranulimonas caecicola gen. nov., sp. nov., novel lactate-producing Atopobiaceae bacteria isolated from mouse intestines, and an emended description of the family Atopobiaceae.</title>
        <authorList>
            <person name="Morinaga K."/>
            <person name="Kusada H."/>
            <person name="Sakamoto S."/>
            <person name="Murakami T."/>
            <person name="Toyoda A."/>
            <person name="Mori H."/>
            <person name="Meng X.Y."/>
            <person name="Takashino M."/>
            <person name="Murotomi K."/>
            <person name="Tamaki H."/>
        </authorList>
    </citation>
    <scope>NUCLEOTIDE SEQUENCE</scope>
    <source>
        <strain evidence="8">OPF53</strain>
    </source>
</reference>
<dbReference type="PROSITE" id="PS00371">
    <property type="entry name" value="PTS_EIIA_TYPE_1_HIS"/>
    <property type="match status" value="1"/>
</dbReference>
<keyword evidence="5" id="KW-0598">Phosphotransferase system</keyword>
<evidence type="ECO:0000259" key="7">
    <source>
        <dbReference type="PROSITE" id="PS51093"/>
    </source>
</evidence>
<dbReference type="GO" id="GO:0016301">
    <property type="term" value="F:kinase activity"/>
    <property type="evidence" value="ECO:0007669"/>
    <property type="project" value="UniProtKB-KW"/>
</dbReference>
<name>A0AAV5AZA1_9ACTN</name>
<keyword evidence="2" id="KW-0813">Transport</keyword>
<dbReference type="GO" id="GO:0005737">
    <property type="term" value="C:cytoplasm"/>
    <property type="evidence" value="ECO:0007669"/>
    <property type="project" value="UniProtKB-SubCell"/>
</dbReference>
<proteinExistence type="predicted"/>
<gene>
    <name evidence="8" type="ORF">ATOP_05300</name>
</gene>
<dbReference type="InterPro" id="IPR001127">
    <property type="entry name" value="PTS_EIIA_1_perm"/>
</dbReference>
<dbReference type="Gene3D" id="2.70.70.10">
    <property type="entry name" value="Glucose Permease (Domain IIA)"/>
    <property type="match status" value="1"/>
</dbReference>
<evidence type="ECO:0000256" key="3">
    <source>
        <dbReference type="ARBA" id="ARBA00022597"/>
    </source>
</evidence>
<dbReference type="SUPFAM" id="SSF51261">
    <property type="entry name" value="Duplicated hybrid motif"/>
    <property type="match status" value="1"/>
</dbReference>